<name>A0A3N4LKY7_9PEZI</name>
<proteinExistence type="predicted"/>
<evidence type="ECO:0000313" key="1">
    <source>
        <dbReference type="EMBL" id="RPB22408.1"/>
    </source>
</evidence>
<dbReference type="InParanoid" id="A0A3N4LKY7"/>
<accession>A0A3N4LKY7</accession>
<gene>
    <name evidence="1" type="ORF">L211DRAFT_839773</name>
</gene>
<dbReference type="AlphaFoldDB" id="A0A3N4LKY7"/>
<organism evidence="1 2">
    <name type="scientific">Terfezia boudieri ATCC MYA-4762</name>
    <dbReference type="NCBI Taxonomy" id="1051890"/>
    <lineage>
        <taxon>Eukaryota</taxon>
        <taxon>Fungi</taxon>
        <taxon>Dikarya</taxon>
        <taxon>Ascomycota</taxon>
        <taxon>Pezizomycotina</taxon>
        <taxon>Pezizomycetes</taxon>
        <taxon>Pezizales</taxon>
        <taxon>Pezizaceae</taxon>
        <taxon>Terfezia</taxon>
    </lineage>
</organism>
<protein>
    <submittedName>
        <fullName evidence="1">Uncharacterized protein</fullName>
    </submittedName>
</protein>
<keyword evidence="2" id="KW-1185">Reference proteome</keyword>
<sequence length="126" mass="14137">MTNDPLIPCRFNPALLAEASSSGWPEVNPAFLYICLLLVSSFWLFEQCSKFNLHLYVQSVRPEFGDHDIARSNSPISPYFDNIAMVTGSPLTTPSFPILLKHNPNCTLGFDSSRIQVTNPEIDRPH</sequence>
<dbReference type="EMBL" id="ML121552">
    <property type="protein sequence ID" value="RPB22408.1"/>
    <property type="molecule type" value="Genomic_DNA"/>
</dbReference>
<evidence type="ECO:0000313" key="2">
    <source>
        <dbReference type="Proteomes" id="UP000267821"/>
    </source>
</evidence>
<dbReference type="Proteomes" id="UP000267821">
    <property type="component" value="Unassembled WGS sequence"/>
</dbReference>
<reference evidence="1 2" key="1">
    <citation type="journal article" date="2018" name="Nat. Ecol. Evol.">
        <title>Pezizomycetes genomes reveal the molecular basis of ectomycorrhizal truffle lifestyle.</title>
        <authorList>
            <person name="Murat C."/>
            <person name="Payen T."/>
            <person name="Noel B."/>
            <person name="Kuo A."/>
            <person name="Morin E."/>
            <person name="Chen J."/>
            <person name="Kohler A."/>
            <person name="Krizsan K."/>
            <person name="Balestrini R."/>
            <person name="Da Silva C."/>
            <person name="Montanini B."/>
            <person name="Hainaut M."/>
            <person name="Levati E."/>
            <person name="Barry K.W."/>
            <person name="Belfiori B."/>
            <person name="Cichocki N."/>
            <person name="Clum A."/>
            <person name="Dockter R.B."/>
            <person name="Fauchery L."/>
            <person name="Guy J."/>
            <person name="Iotti M."/>
            <person name="Le Tacon F."/>
            <person name="Lindquist E.A."/>
            <person name="Lipzen A."/>
            <person name="Malagnac F."/>
            <person name="Mello A."/>
            <person name="Molinier V."/>
            <person name="Miyauchi S."/>
            <person name="Poulain J."/>
            <person name="Riccioni C."/>
            <person name="Rubini A."/>
            <person name="Sitrit Y."/>
            <person name="Splivallo R."/>
            <person name="Traeger S."/>
            <person name="Wang M."/>
            <person name="Zifcakova L."/>
            <person name="Wipf D."/>
            <person name="Zambonelli A."/>
            <person name="Paolocci F."/>
            <person name="Nowrousian M."/>
            <person name="Ottonello S."/>
            <person name="Baldrian P."/>
            <person name="Spatafora J.W."/>
            <person name="Henrissat B."/>
            <person name="Nagy L.G."/>
            <person name="Aury J.M."/>
            <person name="Wincker P."/>
            <person name="Grigoriev I.V."/>
            <person name="Bonfante P."/>
            <person name="Martin F.M."/>
        </authorList>
    </citation>
    <scope>NUCLEOTIDE SEQUENCE [LARGE SCALE GENOMIC DNA]</scope>
    <source>
        <strain evidence="1 2">ATCC MYA-4762</strain>
    </source>
</reference>